<dbReference type="PANTHER" id="PTHR14594:SF1">
    <property type="entry name" value="CENTROSOMAL PROTEIN OF 70 KDA"/>
    <property type="match status" value="1"/>
</dbReference>
<dbReference type="InterPro" id="IPR037692">
    <property type="entry name" value="CEP70"/>
</dbReference>
<evidence type="ECO:0000313" key="12">
    <source>
        <dbReference type="EMBL" id="KAF1371931.1"/>
    </source>
</evidence>
<feature type="compositionally biased region" description="Polar residues" evidence="10">
    <location>
        <begin position="215"/>
        <end position="229"/>
    </location>
</feature>
<evidence type="ECO:0000256" key="8">
    <source>
        <dbReference type="ARBA" id="ARBA00025273"/>
    </source>
</evidence>
<evidence type="ECO:0000256" key="7">
    <source>
        <dbReference type="ARBA" id="ARBA00023212"/>
    </source>
</evidence>
<keyword evidence="4" id="KW-0963">Cytoplasm</keyword>
<reference evidence="12 13" key="1">
    <citation type="submission" date="2019-06" db="EMBL/GenBank/DDBJ databases">
        <title>A chromosome-scale genome assembly of the European perch, Perca fluviatilis.</title>
        <authorList>
            <person name="Roques C."/>
            <person name="Zahm M."/>
            <person name="Cabau C."/>
            <person name="Klopp C."/>
            <person name="Bouchez O."/>
            <person name="Donnadieu C."/>
            <person name="Kuhl H."/>
            <person name="Gislard M."/>
            <person name="Guendouz S."/>
            <person name="Journot L."/>
            <person name="Haffray P."/>
            <person name="Bestin A."/>
            <person name="Morvezen R."/>
            <person name="Feron R."/>
            <person name="Wen M."/>
            <person name="Jouanno E."/>
            <person name="Herpin A."/>
            <person name="Schartl M."/>
            <person name="Postlethwait J."/>
            <person name="Schaerlinger B."/>
            <person name="Chardard D."/>
            <person name="Lecocq T."/>
            <person name="Poncet C."/>
            <person name="Jaffrelo L."/>
            <person name="Lampietro C."/>
            <person name="Guiguen Y."/>
        </authorList>
    </citation>
    <scope>NUCLEOTIDE SEQUENCE [LARGE SCALE GENOMIC DNA]</scope>
    <source>
        <tissue evidence="12">Blood</tissue>
    </source>
</reference>
<evidence type="ECO:0000256" key="4">
    <source>
        <dbReference type="ARBA" id="ARBA00022490"/>
    </source>
</evidence>
<dbReference type="GO" id="GO:0005813">
    <property type="term" value="C:centrosome"/>
    <property type="evidence" value="ECO:0007669"/>
    <property type="project" value="UniProtKB-SubCell"/>
</dbReference>
<keyword evidence="13" id="KW-1185">Reference proteome</keyword>
<feature type="chain" id="PRO_5025487720" description="Centrosomal protein of 70 kDa" evidence="11">
    <location>
        <begin position="19"/>
        <end position="546"/>
    </location>
</feature>
<feature type="coiled-coil region" evidence="9">
    <location>
        <begin position="92"/>
        <end position="190"/>
    </location>
</feature>
<evidence type="ECO:0000256" key="6">
    <source>
        <dbReference type="ARBA" id="ARBA00023054"/>
    </source>
</evidence>
<evidence type="ECO:0000256" key="10">
    <source>
        <dbReference type="SAM" id="MobiDB-lite"/>
    </source>
</evidence>
<keyword evidence="7" id="KW-0206">Cytoskeleton</keyword>
<feature type="coiled-coil region" evidence="9">
    <location>
        <begin position="254"/>
        <end position="285"/>
    </location>
</feature>
<comment type="caution">
    <text evidence="12">The sequence shown here is derived from an EMBL/GenBank/DDBJ whole genome shotgun (WGS) entry which is preliminary data.</text>
</comment>
<sequence>MFIIFLVVTAPLFEWGKTRIVNSQTVCETMQQEQQAEWDDVNKLLQRHGFKPVHFADPVENKNLSDLILLDKKSAGEIRRTLKMMLTDSERRQALIQELVKSNNQLKEEAHEHTLGAAQQCERAAELEALLAVVRTRVQDLEDRCLAKAVQQHSHTQQLQRENQEAQERCQVLEQKLSEQREEVAQLRRKLYFTVKEEEQRLARQGRALQHVCNTASRQNSPAEQQSVNGEPGGSHVANQTKIKNVTPSLKAILKAYQEQQKGSAAQIEELKREVERLKRELETRLPKEDNTAESSEDIGLCAHYLLDEISAVVNNPNSPLRLHRQKPSSVGLELAEFQTLLPTLEVWAQQLHLLKDLQRGLCKLKGRLMPWQPPDGGHNAVEALKVEDMMLLVDTMLENTLSGEEKVLRSPTRYTLGSMVSHFQKLFDVRSLSGVFPRMNEVYTRLGEMTNTMRNLRDVLQLDCRVPPAELVNHVSRLVSSTERAAALHQLLGEADVDRILVKVKQHHEFFPAFHALITDILHTLGVNHLDAIIPALQSLKQTAQ</sequence>
<comment type="subcellular location">
    <subcellularLocation>
        <location evidence="1">Cytoplasm</location>
        <location evidence="1">Cytoskeleton</location>
        <location evidence="1">Microtubule organizing center</location>
        <location evidence="1">Centrosome</location>
    </subcellularLocation>
</comment>
<dbReference type="Proteomes" id="UP000465112">
    <property type="component" value="Chromosome 24"/>
</dbReference>
<keyword evidence="6 9" id="KW-0175">Coiled coil</keyword>
<dbReference type="AlphaFoldDB" id="A0A6A5DN31"/>
<organism evidence="12 13">
    <name type="scientific">Perca fluviatilis</name>
    <name type="common">European perch</name>
    <dbReference type="NCBI Taxonomy" id="8168"/>
    <lineage>
        <taxon>Eukaryota</taxon>
        <taxon>Metazoa</taxon>
        <taxon>Chordata</taxon>
        <taxon>Craniata</taxon>
        <taxon>Vertebrata</taxon>
        <taxon>Euteleostomi</taxon>
        <taxon>Actinopterygii</taxon>
        <taxon>Neopterygii</taxon>
        <taxon>Teleostei</taxon>
        <taxon>Neoteleostei</taxon>
        <taxon>Acanthomorphata</taxon>
        <taxon>Eupercaria</taxon>
        <taxon>Perciformes</taxon>
        <taxon>Percoidei</taxon>
        <taxon>Percidae</taxon>
        <taxon>Percinae</taxon>
        <taxon>Perca</taxon>
    </lineage>
</organism>
<name>A0A6A5DN31_PERFL</name>
<dbReference type="GO" id="GO:0060271">
    <property type="term" value="P:cilium assembly"/>
    <property type="evidence" value="ECO:0007669"/>
    <property type="project" value="InterPro"/>
</dbReference>
<evidence type="ECO:0000256" key="9">
    <source>
        <dbReference type="SAM" id="Coils"/>
    </source>
</evidence>
<comment type="function">
    <text evidence="8">Plays a role in the organization of both preexisting and nascent microtubules in interphase cells. During mitosis, required for the organization and orientation of the mitotic spindle.</text>
</comment>
<keyword evidence="5" id="KW-0802">TPR repeat</keyword>
<feature type="region of interest" description="Disordered" evidence="10">
    <location>
        <begin position="215"/>
        <end position="239"/>
    </location>
</feature>
<comment type="subunit">
    <text evidence="2">Directly interacts with tubulin-gamma; this interaction determines centrosomal localization.</text>
</comment>
<dbReference type="GO" id="GO:0070507">
    <property type="term" value="P:regulation of microtubule cytoskeleton organization"/>
    <property type="evidence" value="ECO:0007669"/>
    <property type="project" value="InterPro"/>
</dbReference>
<proteinExistence type="predicted"/>
<gene>
    <name evidence="12" type="ORF">PFLUV_G00274580</name>
</gene>
<evidence type="ECO:0000313" key="13">
    <source>
        <dbReference type="Proteomes" id="UP000465112"/>
    </source>
</evidence>
<evidence type="ECO:0000256" key="3">
    <source>
        <dbReference type="ARBA" id="ARBA00018408"/>
    </source>
</evidence>
<keyword evidence="11" id="KW-0732">Signal</keyword>
<evidence type="ECO:0000256" key="11">
    <source>
        <dbReference type="SAM" id="SignalP"/>
    </source>
</evidence>
<dbReference type="GO" id="GO:0043015">
    <property type="term" value="F:gamma-tubulin binding"/>
    <property type="evidence" value="ECO:0007669"/>
    <property type="project" value="InterPro"/>
</dbReference>
<evidence type="ECO:0000256" key="1">
    <source>
        <dbReference type="ARBA" id="ARBA00004300"/>
    </source>
</evidence>
<feature type="signal peptide" evidence="11">
    <location>
        <begin position="1"/>
        <end position="18"/>
    </location>
</feature>
<dbReference type="EMBL" id="VHII01000024">
    <property type="protein sequence ID" value="KAF1371931.1"/>
    <property type="molecule type" value="Genomic_DNA"/>
</dbReference>
<evidence type="ECO:0000256" key="2">
    <source>
        <dbReference type="ARBA" id="ARBA00011832"/>
    </source>
</evidence>
<protein>
    <recommendedName>
        <fullName evidence="3">Centrosomal protein of 70 kDa</fullName>
    </recommendedName>
</protein>
<accession>A0A6A5DN31</accession>
<evidence type="ECO:0000256" key="5">
    <source>
        <dbReference type="ARBA" id="ARBA00022803"/>
    </source>
</evidence>
<dbReference type="PANTHER" id="PTHR14594">
    <property type="entry name" value="CENTROSOMAL PROTEIN OF 70 KDA"/>
    <property type="match status" value="1"/>
</dbReference>